<keyword evidence="4" id="KW-1133">Transmembrane helix</keyword>
<sequence>MVLLCGLIGLPPSNGVLPQSPMYTKSLDVLKKQLIRKKMVRSAKECIKQQASNTEMYGKMQAVFIEMDKSLTELTTATNNFANVLGEGGFGALYKGILDNEAPVAVKILNGSSDKRIEDQFMEEVGTIGRRGL</sequence>
<evidence type="ECO:0000256" key="3">
    <source>
        <dbReference type="ARBA" id="ARBA00022729"/>
    </source>
</evidence>
<comment type="subcellular location">
    <subcellularLocation>
        <location evidence="1">Membrane</location>
        <topology evidence="1">Single-pass membrane protein</topology>
    </subcellularLocation>
</comment>
<organism evidence="8 9">
    <name type="scientific">Coptis chinensis</name>
    <dbReference type="NCBI Taxonomy" id="261450"/>
    <lineage>
        <taxon>Eukaryota</taxon>
        <taxon>Viridiplantae</taxon>
        <taxon>Streptophyta</taxon>
        <taxon>Embryophyta</taxon>
        <taxon>Tracheophyta</taxon>
        <taxon>Spermatophyta</taxon>
        <taxon>Magnoliopsida</taxon>
        <taxon>Ranunculales</taxon>
        <taxon>Ranunculaceae</taxon>
        <taxon>Coptidoideae</taxon>
        <taxon>Coptis</taxon>
    </lineage>
</organism>
<evidence type="ECO:0000313" key="8">
    <source>
        <dbReference type="EMBL" id="KAF9614415.1"/>
    </source>
</evidence>
<gene>
    <name evidence="8" type="ORF">IFM89_018560</name>
</gene>
<keyword evidence="6" id="KW-0067">ATP-binding</keyword>
<dbReference type="AlphaFoldDB" id="A0A835IAC9"/>
<dbReference type="EMBL" id="JADFTS010000003">
    <property type="protein sequence ID" value="KAF9614415.1"/>
    <property type="molecule type" value="Genomic_DNA"/>
</dbReference>
<evidence type="ECO:0000256" key="4">
    <source>
        <dbReference type="ARBA" id="ARBA00022989"/>
    </source>
</evidence>
<evidence type="ECO:0000259" key="7">
    <source>
        <dbReference type="Pfam" id="PF07714"/>
    </source>
</evidence>
<dbReference type="Gene3D" id="3.30.200.20">
    <property type="entry name" value="Phosphorylase Kinase, domain 1"/>
    <property type="match status" value="1"/>
</dbReference>
<name>A0A835IAC9_9MAGN</name>
<keyword evidence="6" id="KW-0547">Nucleotide-binding</keyword>
<dbReference type="OrthoDB" id="1737832at2759"/>
<dbReference type="SUPFAM" id="SSF56112">
    <property type="entry name" value="Protein kinase-like (PK-like)"/>
    <property type="match status" value="1"/>
</dbReference>
<dbReference type="PROSITE" id="PS00107">
    <property type="entry name" value="PROTEIN_KINASE_ATP"/>
    <property type="match status" value="1"/>
</dbReference>
<protein>
    <recommendedName>
        <fullName evidence="7">Serine-threonine/tyrosine-protein kinase catalytic domain-containing protein</fullName>
    </recommendedName>
</protein>
<feature type="domain" description="Serine-threonine/tyrosine-protein kinase catalytic" evidence="7">
    <location>
        <begin position="81"/>
        <end position="127"/>
    </location>
</feature>
<dbReference type="GO" id="GO:0005524">
    <property type="term" value="F:ATP binding"/>
    <property type="evidence" value="ECO:0007669"/>
    <property type="project" value="UniProtKB-UniRule"/>
</dbReference>
<evidence type="ECO:0000256" key="5">
    <source>
        <dbReference type="ARBA" id="ARBA00023136"/>
    </source>
</evidence>
<keyword evidence="3" id="KW-0732">Signal</keyword>
<dbReference type="Pfam" id="PF07714">
    <property type="entry name" value="PK_Tyr_Ser-Thr"/>
    <property type="match status" value="1"/>
</dbReference>
<dbReference type="PANTHER" id="PTHR47974">
    <property type="entry name" value="OS07G0415500 PROTEIN"/>
    <property type="match status" value="1"/>
</dbReference>
<evidence type="ECO:0000313" key="9">
    <source>
        <dbReference type="Proteomes" id="UP000631114"/>
    </source>
</evidence>
<comment type="caution">
    <text evidence="8">The sequence shown here is derived from an EMBL/GenBank/DDBJ whole genome shotgun (WGS) entry which is preliminary data.</text>
</comment>
<dbReference type="GO" id="GO:0016020">
    <property type="term" value="C:membrane"/>
    <property type="evidence" value="ECO:0007669"/>
    <property type="project" value="UniProtKB-SubCell"/>
</dbReference>
<evidence type="ECO:0000256" key="2">
    <source>
        <dbReference type="ARBA" id="ARBA00022692"/>
    </source>
</evidence>
<dbReference type="PANTHER" id="PTHR47974:SF4">
    <property type="entry name" value="RECEPTOR-LIKE SERINE_THREONINE-PROTEIN KINASE"/>
    <property type="match status" value="1"/>
</dbReference>
<dbReference type="GO" id="GO:0004672">
    <property type="term" value="F:protein kinase activity"/>
    <property type="evidence" value="ECO:0007669"/>
    <property type="project" value="InterPro"/>
</dbReference>
<dbReference type="InterPro" id="IPR017441">
    <property type="entry name" value="Protein_kinase_ATP_BS"/>
</dbReference>
<dbReference type="InterPro" id="IPR001245">
    <property type="entry name" value="Ser-Thr/Tyr_kinase_cat_dom"/>
</dbReference>
<accession>A0A835IAC9</accession>
<feature type="binding site" evidence="6">
    <location>
        <position position="107"/>
    </location>
    <ligand>
        <name>ATP</name>
        <dbReference type="ChEBI" id="CHEBI:30616"/>
    </ligand>
</feature>
<keyword evidence="9" id="KW-1185">Reference proteome</keyword>
<dbReference type="InterPro" id="IPR011009">
    <property type="entry name" value="Kinase-like_dom_sf"/>
</dbReference>
<keyword evidence="2" id="KW-0812">Transmembrane</keyword>
<evidence type="ECO:0000256" key="6">
    <source>
        <dbReference type="PROSITE-ProRule" id="PRU10141"/>
    </source>
</evidence>
<reference evidence="8 9" key="1">
    <citation type="submission" date="2020-10" db="EMBL/GenBank/DDBJ databases">
        <title>The Coptis chinensis genome and diversification of protoberbering-type alkaloids.</title>
        <authorList>
            <person name="Wang B."/>
            <person name="Shu S."/>
            <person name="Song C."/>
            <person name="Liu Y."/>
        </authorList>
    </citation>
    <scope>NUCLEOTIDE SEQUENCE [LARGE SCALE GENOMIC DNA]</scope>
    <source>
        <strain evidence="8">HL-2020</strain>
        <tissue evidence="8">Leaf</tissue>
    </source>
</reference>
<dbReference type="Proteomes" id="UP000631114">
    <property type="component" value="Unassembled WGS sequence"/>
</dbReference>
<keyword evidence="5" id="KW-0472">Membrane</keyword>
<evidence type="ECO:0000256" key="1">
    <source>
        <dbReference type="ARBA" id="ARBA00004167"/>
    </source>
</evidence>
<proteinExistence type="predicted"/>